<sequence length="350" mass="39307">MTDGWTARDLLNMLVSQGFAHSSILLGSTGSPTGGSTDLETSKRIFSRQKRALFFPSDMPSAECIVFKDSSFFQRNGSTSVLPSPSEVLAEAHIRGVQTDFRPPPVHYPSLGLTVKYGHAVSTIEGRCLWAIRKSLGDAVPVPEVYGWTKEGGVSYIYMEYIPGETLSNRWDSLSDSEKRDICDQLRTMVGHLRTIQQPDGEKFIGTISRQPLLDYVFTTSAAPPMGPFASVAEFHDLFVKLPDLQMPDPNDSPHPFRGEFPDDVPVVFTHADLNPSNIIISPATEQGMPRVKALIDWGQSGWYPIYWEYCKALWTVDPEEEWGSTYIPLFLEHFDCFIYWDFFLLSMGI</sequence>
<dbReference type="PANTHER" id="PTHR21310:SF54">
    <property type="entry name" value="AMINOGLYCOSIDE PHOSPHOTRANSFERASE DOMAIN-CONTAINING PROTEIN"/>
    <property type="match status" value="1"/>
</dbReference>
<evidence type="ECO:0000259" key="1">
    <source>
        <dbReference type="Pfam" id="PF01636"/>
    </source>
</evidence>
<gene>
    <name evidence="2" type="ORF">RDB_LOCUS171881</name>
</gene>
<dbReference type="AlphaFoldDB" id="A0A8H3DDK8"/>
<dbReference type="InterPro" id="IPR011009">
    <property type="entry name" value="Kinase-like_dom_sf"/>
</dbReference>
<dbReference type="CDD" id="cd05120">
    <property type="entry name" value="APH_ChoK_like"/>
    <property type="match status" value="1"/>
</dbReference>
<proteinExistence type="predicted"/>
<dbReference type="SUPFAM" id="SSF56112">
    <property type="entry name" value="Protein kinase-like (PK-like)"/>
    <property type="match status" value="1"/>
</dbReference>
<comment type="caution">
    <text evidence="2">The sequence shown here is derived from an EMBL/GenBank/DDBJ whole genome shotgun (WGS) entry which is preliminary data.</text>
</comment>
<dbReference type="EMBL" id="CAJMWT010007493">
    <property type="protein sequence ID" value="CAE6526104.1"/>
    <property type="molecule type" value="Genomic_DNA"/>
</dbReference>
<evidence type="ECO:0000313" key="2">
    <source>
        <dbReference type="EMBL" id="CAE6526104.1"/>
    </source>
</evidence>
<evidence type="ECO:0000313" key="3">
    <source>
        <dbReference type="Proteomes" id="UP000663843"/>
    </source>
</evidence>
<reference evidence="2" key="1">
    <citation type="submission" date="2021-01" db="EMBL/GenBank/DDBJ databases">
        <authorList>
            <person name="Kaushik A."/>
        </authorList>
    </citation>
    <scope>NUCLEOTIDE SEQUENCE</scope>
    <source>
        <strain evidence="2">AG2-2IIIB</strain>
    </source>
</reference>
<dbReference type="Proteomes" id="UP000663843">
    <property type="component" value="Unassembled WGS sequence"/>
</dbReference>
<dbReference type="InterPro" id="IPR002575">
    <property type="entry name" value="Aminoglycoside_PTrfase"/>
</dbReference>
<protein>
    <recommendedName>
        <fullName evidence="1">Aminoglycoside phosphotransferase domain-containing protein</fullName>
    </recommendedName>
</protein>
<feature type="domain" description="Aminoglycoside phosphotransferase" evidence="1">
    <location>
        <begin position="136"/>
        <end position="324"/>
    </location>
</feature>
<dbReference type="Gene3D" id="3.90.1200.10">
    <property type="match status" value="1"/>
</dbReference>
<organism evidence="2 3">
    <name type="scientific">Rhizoctonia solani</name>
    <dbReference type="NCBI Taxonomy" id="456999"/>
    <lineage>
        <taxon>Eukaryota</taxon>
        <taxon>Fungi</taxon>
        <taxon>Dikarya</taxon>
        <taxon>Basidiomycota</taxon>
        <taxon>Agaricomycotina</taxon>
        <taxon>Agaricomycetes</taxon>
        <taxon>Cantharellales</taxon>
        <taxon>Ceratobasidiaceae</taxon>
        <taxon>Rhizoctonia</taxon>
    </lineage>
</organism>
<dbReference type="Pfam" id="PF01636">
    <property type="entry name" value="APH"/>
    <property type="match status" value="1"/>
</dbReference>
<accession>A0A8H3DDK8</accession>
<name>A0A8H3DDK8_9AGAM</name>
<dbReference type="InterPro" id="IPR051678">
    <property type="entry name" value="AGP_Transferase"/>
</dbReference>
<dbReference type="PANTHER" id="PTHR21310">
    <property type="entry name" value="AMINOGLYCOSIDE PHOSPHOTRANSFERASE-RELATED-RELATED"/>
    <property type="match status" value="1"/>
</dbReference>